<reference evidence="1 2" key="1">
    <citation type="submission" date="2018-10" db="EMBL/GenBank/DDBJ databases">
        <title>Genomic Encyclopedia of Archaeal and Bacterial Type Strains, Phase II (KMG-II): from individual species to whole genera.</title>
        <authorList>
            <person name="Goeker M."/>
        </authorList>
    </citation>
    <scope>NUCLEOTIDE SEQUENCE [LARGE SCALE GENOMIC DNA]</scope>
    <source>
        <strain evidence="1 2">DSM 18602</strain>
    </source>
</reference>
<dbReference type="RefSeq" id="WP_121198241.1">
    <property type="nucleotide sequence ID" value="NZ_RBKU01000001.1"/>
</dbReference>
<dbReference type="EMBL" id="RBKU01000001">
    <property type="protein sequence ID" value="RKR82657.1"/>
    <property type="molecule type" value="Genomic_DNA"/>
</dbReference>
<accession>A0A495J136</accession>
<gene>
    <name evidence="1" type="ORF">BDD43_2842</name>
</gene>
<evidence type="ECO:0000313" key="1">
    <source>
        <dbReference type="EMBL" id="RKR82657.1"/>
    </source>
</evidence>
<evidence type="ECO:0000313" key="2">
    <source>
        <dbReference type="Proteomes" id="UP000268007"/>
    </source>
</evidence>
<dbReference type="AlphaFoldDB" id="A0A495J136"/>
<organism evidence="1 2">
    <name type="scientific">Mucilaginibacter gracilis</name>
    <dbReference type="NCBI Taxonomy" id="423350"/>
    <lineage>
        <taxon>Bacteria</taxon>
        <taxon>Pseudomonadati</taxon>
        <taxon>Bacteroidota</taxon>
        <taxon>Sphingobacteriia</taxon>
        <taxon>Sphingobacteriales</taxon>
        <taxon>Sphingobacteriaceae</taxon>
        <taxon>Mucilaginibacter</taxon>
    </lineage>
</organism>
<protein>
    <submittedName>
        <fullName evidence="1">Uncharacterized protein</fullName>
    </submittedName>
</protein>
<sequence length="297" mass="32758">MSFNISSLPNYVDQNSRKFLVESIYEADTAKLLKDAGTIMVGIKGTTAIQQLHNDIVLQDASASCERNPQGATTFSQSFITVKPLKDETNFCQKPLENKWMSQFLSKGQEYTQLLFANDIMTDRANKIAEANEFLIWQGNVSITGTTNLNQFNGYLIQMSGSTATTPTGATLVEKIQNLYLSVPAKVRTQSDFRIVIGADVYAEYIVALSNKNIFRPVDDVSVYGTPAKFAVVNGLVGTRKVVATRLRSLVLGTDLLGEEDKASMNYSIETKNIYVDFYYALGVAAIYQSEITLGTV</sequence>
<keyword evidence="2" id="KW-1185">Reference proteome</keyword>
<dbReference type="OrthoDB" id="1337491at2"/>
<dbReference type="Proteomes" id="UP000268007">
    <property type="component" value="Unassembled WGS sequence"/>
</dbReference>
<proteinExistence type="predicted"/>
<comment type="caution">
    <text evidence="1">The sequence shown here is derived from an EMBL/GenBank/DDBJ whole genome shotgun (WGS) entry which is preliminary data.</text>
</comment>
<name>A0A495J136_9SPHI</name>